<dbReference type="GO" id="GO:0007218">
    <property type="term" value="P:neuropeptide signaling pathway"/>
    <property type="evidence" value="ECO:0007669"/>
    <property type="project" value="TreeGrafter"/>
</dbReference>
<feature type="non-terminal residue" evidence="11">
    <location>
        <position position="1"/>
    </location>
</feature>
<keyword evidence="2" id="KW-1003">Cell membrane</keyword>
<evidence type="ECO:0000256" key="4">
    <source>
        <dbReference type="ARBA" id="ARBA00022989"/>
    </source>
</evidence>
<evidence type="ECO:0000256" key="2">
    <source>
        <dbReference type="ARBA" id="ARBA00022475"/>
    </source>
</evidence>
<evidence type="ECO:0000256" key="6">
    <source>
        <dbReference type="ARBA" id="ARBA00023136"/>
    </source>
</evidence>
<dbReference type="PROSITE" id="PS50262">
    <property type="entry name" value="G_PROTEIN_RECEP_F1_2"/>
    <property type="match status" value="1"/>
</dbReference>
<evidence type="ECO:0000256" key="5">
    <source>
        <dbReference type="ARBA" id="ARBA00023040"/>
    </source>
</evidence>
<evidence type="ECO:0000256" key="9">
    <source>
        <dbReference type="SAM" id="Phobius"/>
    </source>
</evidence>
<dbReference type="GO" id="GO:0008528">
    <property type="term" value="F:G protein-coupled peptide receptor activity"/>
    <property type="evidence" value="ECO:0007669"/>
    <property type="project" value="TreeGrafter"/>
</dbReference>
<keyword evidence="4 9" id="KW-1133">Transmembrane helix</keyword>
<accession>A0A3M7P1I2</accession>
<feature type="domain" description="G-protein coupled receptors family 1 profile" evidence="10">
    <location>
        <begin position="1"/>
        <end position="198"/>
    </location>
</feature>
<keyword evidence="3 9" id="KW-0812">Transmembrane</keyword>
<keyword evidence="8" id="KW-0807">Transducer</keyword>
<dbReference type="Proteomes" id="UP000276133">
    <property type="component" value="Unassembled WGS sequence"/>
</dbReference>
<protein>
    <recommendedName>
        <fullName evidence="10">G-protein coupled receptors family 1 profile domain-containing protein</fullName>
    </recommendedName>
</protein>
<evidence type="ECO:0000259" key="10">
    <source>
        <dbReference type="PROSITE" id="PS50262"/>
    </source>
</evidence>
<dbReference type="AlphaFoldDB" id="A0A3M7P1I2"/>
<evidence type="ECO:0000313" key="12">
    <source>
        <dbReference type="Proteomes" id="UP000276133"/>
    </source>
</evidence>
<evidence type="ECO:0000313" key="11">
    <source>
        <dbReference type="EMBL" id="RMZ92958.1"/>
    </source>
</evidence>
<name>A0A3M7P1I2_BRAPC</name>
<comment type="subcellular location">
    <subcellularLocation>
        <location evidence="1">Cell membrane</location>
        <topology evidence="1">Multi-pass membrane protein</topology>
    </subcellularLocation>
</comment>
<dbReference type="GO" id="GO:0005886">
    <property type="term" value="C:plasma membrane"/>
    <property type="evidence" value="ECO:0007669"/>
    <property type="project" value="UniProtKB-SubCell"/>
</dbReference>
<feature type="transmembrane region" description="Helical" evidence="9">
    <location>
        <begin position="51"/>
        <end position="77"/>
    </location>
</feature>
<keyword evidence="5" id="KW-0297">G-protein coupled receptor</keyword>
<dbReference type="InterPro" id="IPR000276">
    <property type="entry name" value="GPCR_Rhodpsn"/>
</dbReference>
<dbReference type="Pfam" id="PF00001">
    <property type="entry name" value="7tm_1"/>
    <property type="match status" value="1"/>
</dbReference>
<evidence type="ECO:0000256" key="3">
    <source>
        <dbReference type="ARBA" id="ARBA00022692"/>
    </source>
</evidence>
<feature type="transmembrane region" description="Helical" evidence="9">
    <location>
        <begin position="135"/>
        <end position="153"/>
    </location>
</feature>
<evidence type="ECO:0000256" key="7">
    <source>
        <dbReference type="ARBA" id="ARBA00023170"/>
    </source>
</evidence>
<gene>
    <name evidence="11" type="ORF">BpHYR1_044144</name>
</gene>
<keyword evidence="7" id="KW-0675">Receptor</keyword>
<evidence type="ECO:0000256" key="8">
    <source>
        <dbReference type="ARBA" id="ARBA00023224"/>
    </source>
</evidence>
<keyword evidence="12" id="KW-1185">Reference proteome</keyword>
<organism evidence="11 12">
    <name type="scientific">Brachionus plicatilis</name>
    <name type="common">Marine rotifer</name>
    <name type="synonym">Brachionus muelleri</name>
    <dbReference type="NCBI Taxonomy" id="10195"/>
    <lineage>
        <taxon>Eukaryota</taxon>
        <taxon>Metazoa</taxon>
        <taxon>Spiralia</taxon>
        <taxon>Gnathifera</taxon>
        <taxon>Rotifera</taxon>
        <taxon>Eurotatoria</taxon>
        <taxon>Monogononta</taxon>
        <taxon>Pseudotrocha</taxon>
        <taxon>Ploima</taxon>
        <taxon>Brachionidae</taxon>
        <taxon>Brachionus</taxon>
    </lineage>
</organism>
<sequence length="366" mass="42675">ISVWIASAYVLIPFLLFQQEIFSQSNGGYVCQTSSLLLDRNPLFTENSLDFFYIVFRIYFPICLMIILLIIASINLYRSNSDQEKTKKAKSYLTGAPYPPINDIYSGNSNHLFLETTVVNKDDLSLFSSSYNKRIFAMVLLYALLFMFCQLPYEIYRSIVLLNENVVKNLTEKKLDFAIEIPLLILKLLNRCVNPFFFICLADIYNKRGRFCRLWCLPCIPGCIGCKNCWCYDCWGSICYEVNHCLGKRASAKSDEFVPTGLQTVSTYQYRDGDRLVTKQKIVEEYETGVEPYYKNPQLKEKLHDMGAFVNENFEVDDLKFRVYDIVQLSKLHQLSRSANLAEFRFQCVQTQFILQRFYRDIISKL</sequence>
<comment type="caution">
    <text evidence="11">The sequence shown here is derived from an EMBL/GenBank/DDBJ whole genome shotgun (WGS) entry which is preliminary data.</text>
</comment>
<keyword evidence="6 9" id="KW-0472">Membrane</keyword>
<dbReference type="OrthoDB" id="9988072at2759"/>
<dbReference type="PANTHER" id="PTHR24230">
    <property type="entry name" value="G-PROTEIN COUPLED RECEPTOR"/>
    <property type="match status" value="1"/>
</dbReference>
<dbReference type="EMBL" id="REGN01014168">
    <property type="protein sequence ID" value="RMZ92958.1"/>
    <property type="molecule type" value="Genomic_DNA"/>
</dbReference>
<dbReference type="SUPFAM" id="SSF81321">
    <property type="entry name" value="Family A G protein-coupled receptor-like"/>
    <property type="match status" value="1"/>
</dbReference>
<reference evidence="11 12" key="1">
    <citation type="journal article" date="2018" name="Sci. Rep.">
        <title>Genomic signatures of local adaptation to the degree of environmental predictability in rotifers.</title>
        <authorList>
            <person name="Franch-Gras L."/>
            <person name="Hahn C."/>
            <person name="Garcia-Roger E.M."/>
            <person name="Carmona M.J."/>
            <person name="Serra M."/>
            <person name="Gomez A."/>
        </authorList>
    </citation>
    <scope>NUCLEOTIDE SEQUENCE [LARGE SCALE GENOMIC DNA]</scope>
    <source>
        <strain evidence="11">HYR1</strain>
    </source>
</reference>
<evidence type="ECO:0000256" key="1">
    <source>
        <dbReference type="ARBA" id="ARBA00004651"/>
    </source>
</evidence>
<dbReference type="Gene3D" id="1.20.1070.10">
    <property type="entry name" value="Rhodopsin 7-helix transmembrane proteins"/>
    <property type="match status" value="1"/>
</dbReference>
<dbReference type="InterPro" id="IPR017452">
    <property type="entry name" value="GPCR_Rhodpsn_7TM"/>
</dbReference>
<proteinExistence type="predicted"/>